<dbReference type="STRING" id="444157.Tneu_0436"/>
<organism evidence="1 2">
    <name type="scientific">Pyrobaculum neutrophilum (strain DSM 2338 / JCM 9278 / NBRC 100436 / V24Sta)</name>
    <name type="common">Thermoproteus neutrophilus</name>
    <dbReference type="NCBI Taxonomy" id="444157"/>
    <lineage>
        <taxon>Archaea</taxon>
        <taxon>Thermoproteota</taxon>
        <taxon>Thermoprotei</taxon>
        <taxon>Thermoproteales</taxon>
        <taxon>Thermoproteaceae</taxon>
        <taxon>Pyrobaculum</taxon>
    </lineage>
</organism>
<dbReference type="HOGENOM" id="CLU_106322_0_0_2"/>
<gene>
    <name evidence="1" type="ordered locus">Tneu_0436</name>
</gene>
<dbReference type="RefSeq" id="WP_012349804.1">
    <property type="nucleotide sequence ID" value="NC_010525.1"/>
</dbReference>
<dbReference type="Proteomes" id="UP000001694">
    <property type="component" value="Chromosome"/>
</dbReference>
<reference evidence="1" key="1">
    <citation type="submission" date="2008-03" db="EMBL/GenBank/DDBJ databases">
        <title>Complete sequence of Thermoproteus neutrophilus V24Sta.</title>
        <authorList>
            <consortium name="US DOE Joint Genome Institute"/>
            <person name="Copeland A."/>
            <person name="Lucas S."/>
            <person name="Lapidus A."/>
            <person name="Glavina del Rio T."/>
            <person name="Dalin E."/>
            <person name="Tice H."/>
            <person name="Bruce D."/>
            <person name="Goodwin L."/>
            <person name="Pitluck S."/>
            <person name="Sims D."/>
            <person name="Brettin T."/>
            <person name="Detter J.C."/>
            <person name="Han C."/>
            <person name="Kuske C.R."/>
            <person name="Schmutz J."/>
            <person name="Larimer F."/>
            <person name="Land M."/>
            <person name="Hauser L."/>
            <person name="Kyrpides N."/>
            <person name="Mikhailova N."/>
            <person name="Biddle J.F."/>
            <person name="Zhang Z."/>
            <person name="Fitz-Gibbon S.T."/>
            <person name="Lowe T.M."/>
            <person name="Saltikov C."/>
            <person name="House C.H."/>
            <person name="Richardson P."/>
        </authorList>
    </citation>
    <scope>NUCLEOTIDE SEQUENCE [LARGE SCALE GENOMIC DNA]</scope>
    <source>
        <strain evidence="1">V24Sta</strain>
    </source>
</reference>
<accession>B1YC71</accession>
<dbReference type="KEGG" id="tne:Tneu_0436"/>
<sequence length="144" mass="16168">MELYSGGVYRTGDVDFVLDTHSPQTALEVFTALANAAGWRRVSRVWEGPSPLYLDLVGFEYLGRVKELRACGSRLYVQSPEDSVVSTLAACVWRNSPADCERAAAVLAAQWEQIDWGYLRERAEKEEVLEKLMELADKVARLRG</sequence>
<name>B1YC71_PYRNV</name>
<evidence type="ECO:0000313" key="1">
    <source>
        <dbReference type="EMBL" id="ACB39384.1"/>
    </source>
</evidence>
<dbReference type="AlphaFoldDB" id="B1YC71"/>
<keyword evidence="2" id="KW-1185">Reference proteome</keyword>
<dbReference type="GeneID" id="6166089"/>
<protein>
    <submittedName>
        <fullName evidence="1">Uncharacterized protein</fullName>
    </submittedName>
</protein>
<evidence type="ECO:0000313" key="2">
    <source>
        <dbReference type="Proteomes" id="UP000001694"/>
    </source>
</evidence>
<dbReference type="EMBL" id="CP001014">
    <property type="protein sequence ID" value="ACB39384.1"/>
    <property type="molecule type" value="Genomic_DNA"/>
</dbReference>
<proteinExistence type="predicted"/>
<dbReference type="eggNOG" id="arCOG05472">
    <property type="taxonomic scope" value="Archaea"/>
</dbReference>